<proteinExistence type="predicted"/>
<keyword evidence="1" id="KW-1185">Reference proteome</keyword>
<evidence type="ECO:0000313" key="1">
    <source>
        <dbReference type="Proteomes" id="UP000887566"/>
    </source>
</evidence>
<dbReference type="AlphaFoldDB" id="A0A914VAA1"/>
<reference evidence="2" key="1">
    <citation type="submission" date="2022-11" db="UniProtKB">
        <authorList>
            <consortium name="WormBaseParasite"/>
        </authorList>
    </citation>
    <scope>IDENTIFICATION</scope>
</reference>
<evidence type="ECO:0000313" key="2">
    <source>
        <dbReference type="WBParaSite" id="PSAMB.scaffold1722size28405.g14546.t1"/>
    </source>
</evidence>
<dbReference type="WBParaSite" id="PSAMB.scaffold1722size28405.g14546.t1">
    <property type="protein sequence ID" value="PSAMB.scaffold1722size28405.g14546.t1"/>
    <property type="gene ID" value="PSAMB.scaffold1722size28405.g14546"/>
</dbReference>
<dbReference type="Proteomes" id="UP000887566">
    <property type="component" value="Unplaced"/>
</dbReference>
<name>A0A914VAA1_9BILA</name>
<protein>
    <submittedName>
        <fullName evidence="2">Uncharacterized protein</fullName>
    </submittedName>
</protein>
<accession>A0A914VAA1</accession>
<organism evidence="1 2">
    <name type="scientific">Plectus sambesii</name>
    <dbReference type="NCBI Taxonomy" id="2011161"/>
    <lineage>
        <taxon>Eukaryota</taxon>
        <taxon>Metazoa</taxon>
        <taxon>Ecdysozoa</taxon>
        <taxon>Nematoda</taxon>
        <taxon>Chromadorea</taxon>
        <taxon>Plectida</taxon>
        <taxon>Plectina</taxon>
        <taxon>Plectoidea</taxon>
        <taxon>Plectidae</taxon>
        <taxon>Plectus</taxon>
    </lineage>
</organism>
<sequence length="135" mass="14309">MTFAERTKKSLELRSTDRLDYLTNESVLLDTSETGCSWCRAAIRSRGQIVIDRRLCAGKSASSLRLLPAISARSSALVHHLSALLRTGRGDYPIAFAVGKHRCAAHLPMTDGGARLGQSGATRGGVGSTLVAAAN</sequence>